<proteinExistence type="predicted"/>
<accession>A0A6L8VQ97</accession>
<comment type="caution">
    <text evidence="5">The sequence shown here is derived from an EMBL/GenBank/DDBJ whole genome shotgun (WGS) entry which is preliminary data.</text>
</comment>
<dbReference type="RefSeq" id="WP_161348711.1">
    <property type="nucleotide sequence ID" value="NZ_BMGW01000028.1"/>
</dbReference>
<dbReference type="PANTHER" id="PTHR43884:SF20">
    <property type="entry name" value="ACYL-COA DEHYDROGENASE FADE28"/>
    <property type="match status" value="1"/>
</dbReference>
<evidence type="ECO:0000313" key="5">
    <source>
        <dbReference type="EMBL" id="MZQ91330.1"/>
    </source>
</evidence>
<name>A0A6L8VQ97_9RHOB</name>
<keyword evidence="6" id="KW-1185">Reference proteome</keyword>
<evidence type="ECO:0000313" key="6">
    <source>
        <dbReference type="Proteomes" id="UP000477083"/>
    </source>
</evidence>
<evidence type="ECO:0000256" key="3">
    <source>
        <dbReference type="ARBA" id="ARBA00023002"/>
    </source>
</evidence>
<dbReference type="Gene3D" id="1.20.140.10">
    <property type="entry name" value="Butyryl-CoA Dehydrogenase, subunit A, domain 3"/>
    <property type="match status" value="1"/>
</dbReference>
<dbReference type="InterPro" id="IPR009075">
    <property type="entry name" value="AcylCo_DH/oxidase_C"/>
</dbReference>
<dbReference type="Pfam" id="PF00441">
    <property type="entry name" value="Acyl-CoA_dh_1"/>
    <property type="match status" value="1"/>
</dbReference>
<dbReference type="GO" id="GO:0003995">
    <property type="term" value="F:acyl-CoA dehydrogenase activity"/>
    <property type="evidence" value="ECO:0007669"/>
    <property type="project" value="TreeGrafter"/>
</dbReference>
<gene>
    <name evidence="5" type="ORF">GS660_19785</name>
</gene>
<feature type="domain" description="Acyl-CoA dehydrogenase/oxidase C-terminal" evidence="4">
    <location>
        <begin position="96"/>
        <end position="217"/>
    </location>
</feature>
<keyword evidence="2" id="KW-0274">FAD</keyword>
<dbReference type="SUPFAM" id="SSF47203">
    <property type="entry name" value="Acyl-CoA dehydrogenase C-terminal domain-like"/>
    <property type="match status" value="1"/>
</dbReference>
<keyword evidence="3" id="KW-0560">Oxidoreductase</keyword>
<dbReference type="Proteomes" id="UP000477083">
    <property type="component" value="Unassembled WGS sequence"/>
</dbReference>
<organism evidence="5 6">
    <name type="scientific">Frigidibacter albus</name>
    <dbReference type="NCBI Taxonomy" id="1465486"/>
    <lineage>
        <taxon>Bacteria</taxon>
        <taxon>Pseudomonadati</taxon>
        <taxon>Pseudomonadota</taxon>
        <taxon>Alphaproteobacteria</taxon>
        <taxon>Rhodobacterales</taxon>
        <taxon>Paracoccaceae</taxon>
        <taxon>Frigidibacter</taxon>
    </lineage>
</organism>
<dbReference type="OrthoDB" id="7328575at2"/>
<dbReference type="InterPro" id="IPR036250">
    <property type="entry name" value="AcylCo_DH-like_C"/>
</dbReference>
<protein>
    <recommendedName>
        <fullName evidence="4">Acyl-CoA dehydrogenase/oxidase C-terminal domain-containing protein</fullName>
    </recommendedName>
</protein>
<reference evidence="5 6" key="1">
    <citation type="submission" date="2020-01" db="EMBL/GenBank/DDBJ databases">
        <title>Frigidibacter albus SP32T (=CGMCC 1.13995T).</title>
        <authorList>
            <person name="Liao X."/>
        </authorList>
    </citation>
    <scope>NUCLEOTIDE SEQUENCE [LARGE SCALE GENOMIC DNA]</scope>
    <source>
        <strain evidence="5 6">SP32</strain>
    </source>
</reference>
<evidence type="ECO:0000256" key="1">
    <source>
        <dbReference type="ARBA" id="ARBA00022630"/>
    </source>
</evidence>
<evidence type="ECO:0000256" key="2">
    <source>
        <dbReference type="ARBA" id="ARBA00022827"/>
    </source>
</evidence>
<evidence type="ECO:0000259" key="4">
    <source>
        <dbReference type="Pfam" id="PF00441"/>
    </source>
</evidence>
<sequence length="225" mass="24342">MIPPDGDPQTGHNPERARQRWQFVPAAGQAPLIVAGLSGGRLGVIEPGAPGVHTSPMRGIDHTRRLHALTLDGTPVQRLALDGPQVNQVADAALVLLAADAFGGARRVLDLCLRHVQDREQYGRPLAGFQAIRHQLANMATQVEPCRALWWHAAAEGSSSAAALAKAQCAEVFLQAARDGVELHGGIGFTWEHDMHIWLKRALFDMAWAGDATLHRLRHADLAGW</sequence>
<dbReference type="PANTHER" id="PTHR43884">
    <property type="entry name" value="ACYL-COA DEHYDROGENASE"/>
    <property type="match status" value="1"/>
</dbReference>
<dbReference type="EMBL" id="WWNR01000028">
    <property type="protein sequence ID" value="MZQ91330.1"/>
    <property type="molecule type" value="Genomic_DNA"/>
</dbReference>
<dbReference type="AlphaFoldDB" id="A0A6L8VQ97"/>
<keyword evidence="1" id="KW-0285">Flavoprotein</keyword>